<dbReference type="AlphaFoldDB" id="A0A7V0T723"/>
<accession>A0A7V0T723</accession>
<protein>
    <recommendedName>
        <fullName evidence="1">DUF5615 domain-containing protein</fullName>
    </recommendedName>
</protein>
<sequence>MKFLVDSALSPLVADRLNRAGHDAIHVRDVALQCAEDPVVFEHAATEDRVLVSADTDFGTMLASRRARKPSVILFRRGTDRRPDLQVALLIRNLPAVAGYLEQGAVVVFEQTRIRVRTLPLIPT</sequence>
<reference evidence="2" key="1">
    <citation type="journal article" date="2020" name="mSystems">
        <title>Genome- and Community-Level Interaction Insights into Carbon Utilization and Element Cycling Functions of Hydrothermarchaeota in Hydrothermal Sediment.</title>
        <authorList>
            <person name="Zhou Z."/>
            <person name="Liu Y."/>
            <person name="Xu W."/>
            <person name="Pan J."/>
            <person name="Luo Z.H."/>
            <person name="Li M."/>
        </authorList>
    </citation>
    <scope>NUCLEOTIDE SEQUENCE [LARGE SCALE GENOMIC DNA]</scope>
    <source>
        <strain evidence="2">SpSt-1182</strain>
    </source>
</reference>
<organism evidence="2">
    <name type="scientific">candidate division WOR-3 bacterium</name>
    <dbReference type="NCBI Taxonomy" id="2052148"/>
    <lineage>
        <taxon>Bacteria</taxon>
        <taxon>Bacteria division WOR-3</taxon>
    </lineage>
</organism>
<dbReference type="InterPro" id="IPR041049">
    <property type="entry name" value="DUF5615"/>
</dbReference>
<dbReference type="Proteomes" id="UP000885672">
    <property type="component" value="Unassembled WGS sequence"/>
</dbReference>
<proteinExistence type="predicted"/>
<dbReference type="EMBL" id="DSBX01000336">
    <property type="protein sequence ID" value="HDR00360.1"/>
    <property type="molecule type" value="Genomic_DNA"/>
</dbReference>
<gene>
    <name evidence="2" type="ORF">ENN51_08785</name>
</gene>
<comment type="caution">
    <text evidence="2">The sequence shown here is derived from an EMBL/GenBank/DDBJ whole genome shotgun (WGS) entry which is preliminary data.</text>
</comment>
<dbReference type="Pfam" id="PF18480">
    <property type="entry name" value="DUF5615"/>
    <property type="match status" value="1"/>
</dbReference>
<name>A0A7V0T723_UNCW3</name>
<evidence type="ECO:0000259" key="1">
    <source>
        <dbReference type="Pfam" id="PF18480"/>
    </source>
</evidence>
<evidence type="ECO:0000313" key="2">
    <source>
        <dbReference type="EMBL" id="HDR00360.1"/>
    </source>
</evidence>
<feature type="domain" description="DUF5615" evidence="1">
    <location>
        <begin position="1"/>
        <end position="110"/>
    </location>
</feature>